<dbReference type="PANTHER" id="PTHR43343">
    <property type="entry name" value="PEPTIDASE S12"/>
    <property type="match status" value="1"/>
</dbReference>
<evidence type="ECO:0000256" key="2">
    <source>
        <dbReference type="ARBA" id="ARBA00022801"/>
    </source>
</evidence>
<keyword evidence="2" id="KW-0378">Hydrolase</keyword>
<dbReference type="SUPFAM" id="SSF50494">
    <property type="entry name" value="Trypsin-like serine proteases"/>
    <property type="match status" value="1"/>
</dbReference>
<accession>A0A1H6JIE1</accession>
<sequence>MGKIPVRRRVAPLLTAFTIASAMVLALVAPATPVLAAPGDPLAGAAQVEPAVVRIDTEIDYQRAYGNGAGIVLDPNGQVLTNFHVVSGADRITAAVGGRSYPAELVGYNRRRDIAVLQLIGAAGLPAAPIGDSAQLAEGEPVVALGNANGSNGPLTREVGTVTGFGRAVNAEDALTGSKDELTGLFEFAAPVVAGDSGGPVVNSAGQVVGVTTAASVNYRFGPGGEGYAIPINDAMAIANQIRSRAPSADVHIGPPVLLGVGVRTAQRGPGVQIADVLRGGPAEQAGLVPGDALLTLDGTPLDSATTLTYVLDRHYPGDVIDLTWIDGSGQERVGKATLTPMS</sequence>
<evidence type="ECO:0000313" key="6">
    <source>
        <dbReference type="Proteomes" id="UP000182915"/>
    </source>
</evidence>
<feature type="domain" description="PDZ" evidence="4">
    <location>
        <begin position="254"/>
        <end position="306"/>
    </location>
</feature>
<name>A0A1H6JIE1_MYCRU</name>
<organism evidence="5 6">
    <name type="scientific">Mycolicibacterium rutilum</name>
    <name type="common">Mycobacterium rutilum</name>
    <dbReference type="NCBI Taxonomy" id="370526"/>
    <lineage>
        <taxon>Bacteria</taxon>
        <taxon>Bacillati</taxon>
        <taxon>Actinomycetota</taxon>
        <taxon>Actinomycetes</taxon>
        <taxon>Mycobacteriales</taxon>
        <taxon>Mycobacteriaceae</taxon>
        <taxon>Mycolicibacterium</taxon>
    </lineage>
</organism>
<dbReference type="Pfam" id="PF13180">
    <property type="entry name" value="PDZ_2"/>
    <property type="match status" value="1"/>
</dbReference>
<feature type="signal peptide" evidence="3">
    <location>
        <begin position="1"/>
        <end position="36"/>
    </location>
</feature>
<dbReference type="InterPro" id="IPR009003">
    <property type="entry name" value="Peptidase_S1_PA"/>
</dbReference>
<keyword evidence="6" id="KW-1185">Reference proteome</keyword>
<reference evidence="6" key="1">
    <citation type="submission" date="2016-10" db="EMBL/GenBank/DDBJ databases">
        <authorList>
            <person name="Varghese N."/>
            <person name="Submissions S."/>
        </authorList>
    </citation>
    <scope>NUCLEOTIDE SEQUENCE [LARGE SCALE GENOMIC DNA]</scope>
    <source>
        <strain evidence="6">DSM 45405</strain>
    </source>
</reference>
<dbReference type="Gene3D" id="2.30.42.10">
    <property type="match status" value="1"/>
</dbReference>
<dbReference type="InterPro" id="IPR001940">
    <property type="entry name" value="Peptidase_S1C"/>
</dbReference>
<gene>
    <name evidence="5" type="ORF">SAMN04489835_1826</name>
</gene>
<dbReference type="InterPro" id="IPR051201">
    <property type="entry name" value="Chloro_Bact_Ser_Proteases"/>
</dbReference>
<dbReference type="GO" id="GO:0004252">
    <property type="term" value="F:serine-type endopeptidase activity"/>
    <property type="evidence" value="ECO:0007669"/>
    <property type="project" value="InterPro"/>
</dbReference>
<dbReference type="SUPFAM" id="SSF50156">
    <property type="entry name" value="PDZ domain-like"/>
    <property type="match status" value="1"/>
</dbReference>
<keyword evidence="1 5" id="KW-0645">Protease</keyword>
<proteinExistence type="predicted"/>
<evidence type="ECO:0000256" key="1">
    <source>
        <dbReference type="ARBA" id="ARBA00022670"/>
    </source>
</evidence>
<feature type="chain" id="PRO_5009298051" evidence="3">
    <location>
        <begin position="37"/>
        <end position="343"/>
    </location>
</feature>
<dbReference type="PANTHER" id="PTHR43343:SF3">
    <property type="entry name" value="PROTEASE DO-LIKE 8, CHLOROPLASTIC"/>
    <property type="match status" value="1"/>
</dbReference>
<evidence type="ECO:0000256" key="3">
    <source>
        <dbReference type="SAM" id="SignalP"/>
    </source>
</evidence>
<evidence type="ECO:0000313" key="5">
    <source>
        <dbReference type="EMBL" id="SEH59518.1"/>
    </source>
</evidence>
<dbReference type="EMBL" id="LT629971">
    <property type="protein sequence ID" value="SEH59518.1"/>
    <property type="molecule type" value="Genomic_DNA"/>
</dbReference>
<dbReference type="STRING" id="370526.SAMN04489835_1826"/>
<dbReference type="InterPro" id="IPR036034">
    <property type="entry name" value="PDZ_sf"/>
</dbReference>
<dbReference type="GO" id="GO:0006508">
    <property type="term" value="P:proteolysis"/>
    <property type="evidence" value="ECO:0007669"/>
    <property type="project" value="UniProtKB-KW"/>
</dbReference>
<dbReference type="OrthoDB" id="73775at2"/>
<dbReference type="SMART" id="SM00228">
    <property type="entry name" value="PDZ"/>
    <property type="match status" value="1"/>
</dbReference>
<dbReference type="AlphaFoldDB" id="A0A1H6JIE1"/>
<dbReference type="PROSITE" id="PS50106">
    <property type="entry name" value="PDZ"/>
    <property type="match status" value="1"/>
</dbReference>
<keyword evidence="3" id="KW-0732">Signal</keyword>
<dbReference type="Gene3D" id="2.40.10.120">
    <property type="match status" value="1"/>
</dbReference>
<dbReference type="PRINTS" id="PR00834">
    <property type="entry name" value="PROTEASES2C"/>
</dbReference>
<dbReference type="Pfam" id="PF13365">
    <property type="entry name" value="Trypsin_2"/>
    <property type="match status" value="1"/>
</dbReference>
<dbReference type="InterPro" id="IPR001478">
    <property type="entry name" value="PDZ"/>
</dbReference>
<protein>
    <submittedName>
        <fullName evidence="5">Serine protease, S1-C subfamily, contains C-terminal PDZ domain</fullName>
    </submittedName>
</protein>
<evidence type="ECO:0000259" key="4">
    <source>
        <dbReference type="PROSITE" id="PS50106"/>
    </source>
</evidence>
<dbReference type="RefSeq" id="WP_083406856.1">
    <property type="nucleotide sequence ID" value="NZ_LT629971.1"/>
</dbReference>
<dbReference type="Proteomes" id="UP000182915">
    <property type="component" value="Chromosome I"/>
</dbReference>